<keyword evidence="3" id="KW-0614">Plasmid</keyword>
<feature type="domain" description="Transposon Tn7 transposition protein TnsD C-terminal" evidence="2">
    <location>
        <begin position="333"/>
        <end position="444"/>
    </location>
</feature>
<name>F9ZUI0_ACICS</name>
<dbReference type="Pfam" id="PF06527">
    <property type="entry name" value="TniQ"/>
    <property type="match status" value="1"/>
</dbReference>
<dbReference type="InterPro" id="IPR009492">
    <property type="entry name" value="TniQ"/>
</dbReference>
<evidence type="ECO:0000313" key="3">
    <source>
        <dbReference type="EMBL" id="AEK59629.1"/>
    </source>
</evidence>
<keyword evidence="4" id="KW-1185">Reference proteome</keyword>
<evidence type="ECO:0000313" key="4">
    <source>
        <dbReference type="Proteomes" id="UP000006135"/>
    </source>
</evidence>
<dbReference type="RefSeq" id="WP_014003725.1">
    <property type="nucleotide sequence ID" value="NC_015851.1"/>
</dbReference>
<dbReference type="Proteomes" id="UP000006135">
    <property type="component" value="Plasmid megaplasmid"/>
</dbReference>
<evidence type="ECO:0000259" key="1">
    <source>
        <dbReference type="Pfam" id="PF06527"/>
    </source>
</evidence>
<sequence>MLNFPLPYSEELLYSTIARAGVRYGLVSPKQLLDEVFESRGVSATLDLPNHLATISRCLLDDFSTERLIYEHTLFPIYAPFVPEERRQRCMKWMFGESQGSVHLALGVAASRIKIPRVLRYCPGCLATQRLRQGEYFWVREWQVAGIETCPEHGDLIDTRLARPAVERHRFIAATPEYCPLVRQRTGDPMSTWVGCQVRQLLERPSQLSPSFAQWTRYYQNLARQNGLCRGDNQIDHQALRERTMLTSPFAWLARYHLTSRALDDNESDWLRAIFRKHRKSFSYLQHIVVHQALLGKFWQICEVLEEVCRCPAEDRQPQKRAGVTVNRGLVPDQEDWLRLLSSHPPKQVRKISPALYARLYRNHRDWLLEVNRSHAGDRSGHSRHRVDWNKRDREYLHALRQWAIFMDASSLGPRRSRSYYLKINGSPSTIEKNLHRMPLSTAFMSAHVESVAQYQIRRLQNAHDELRNRFDSPPRWRLLRKAKLSEERLTELAKTYLEQRVYKQYEI</sequence>
<gene>
    <name evidence="3" type="ordered locus">Atc_m098</name>
</gene>
<protein>
    <submittedName>
        <fullName evidence="3">Transposon Tn7 transposition protein TnsD</fullName>
    </submittedName>
</protein>
<dbReference type="HOGENOM" id="CLU_033785_1_0_6"/>
<dbReference type="EMBL" id="CP002574">
    <property type="protein sequence ID" value="AEK59629.1"/>
    <property type="molecule type" value="Genomic_DNA"/>
</dbReference>
<accession>F9ZUI0</accession>
<feature type="domain" description="TniQ" evidence="1">
    <location>
        <begin position="4"/>
        <end position="154"/>
    </location>
</feature>
<reference evidence="3 4" key="1">
    <citation type="journal article" date="2011" name="J. Genet. Genomics">
        <title>Unraveling the Acidithiobacillus caldus complete genome and its central metabolisms for carbon assimilation.</title>
        <authorList>
            <person name="You X.Y."/>
            <person name="Guo X."/>
            <person name="Zheng H.J."/>
            <person name="Zhang M.J."/>
            <person name="Liu L.J."/>
            <person name="Zhu Y.Q."/>
            <person name="Zhu B."/>
            <person name="Wang S.Y."/>
            <person name="Zhao G.P."/>
            <person name="Poetsch A."/>
            <person name="Jiang C.Y."/>
            <person name="Liu S.J."/>
        </authorList>
    </citation>
    <scope>NUCLEOTIDE SEQUENCE [LARGE SCALE GENOMIC DNA]</scope>
    <source>
        <strain evidence="3 4">SM-1</strain>
        <plasmid evidence="4">Plasmid megaplasmid</plasmid>
    </source>
</reference>
<proteinExistence type="predicted"/>
<geneLocation type="plasmid" evidence="3">
    <name>megaplasmid</name>
</geneLocation>
<dbReference type="GeneID" id="92933144"/>
<evidence type="ECO:0000259" key="2">
    <source>
        <dbReference type="Pfam" id="PF15978"/>
    </source>
</evidence>
<dbReference type="KEGG" id="acu:Atc_m098"/>
<dbReference type="AlphaFoldDB" id="F9ZUI0"/>
<dbReference type="Pfam" id="PF15978">
    <property type="entry name" value="TnsD"/>
    <property type="match status" value="2"/>
</dbReference>
<dbReference type="InterPro" id="IPR032750">
    <property type="entry name" value="TnsD_C"/>
</dbReference>
<organism evidence="3 4">
    <name type="scientific">Acidithiobacillus caldus (strain SM-1)</name>
    <dbReference type="NCBI Taxonomy" id="990288"/>
    <lineage>
        <taxon>Bacteria</taxon>
        <taxon>Pseudomonadati</taxon>
        <taxon>Pseudomonadota</taxon>
        <taxon>Acidithiobacillia</taxon>
        <taxon>Acidithiobacillales</taxon>
        <taxon>Acidithiobacillaceae</taxon>
        <taxon>Acidithiobacillus</taxon>
    </lineage>
</organism>
<feature type="domain" description="Transposon Tn7 transposition protein TnsD C-terminal" evidence="2">
    <location>
        <begin position="199"/>
        <end position="303"/>
    </location>
</feature>